<proteinExistence type="predicted"/>
<reference evidence="1 2" key="1">
    <citation type="submission" date="2020-08" db="EMBL/GenBank/DDBJ databases">
        <title>Genomic Encyclopedia of Type Strains, Phase IV (KMG-IV): sequencing the most valuable type-strain genomes for metagenomic binning, comparative biology and taxonomic classification.</title>
        <authorList>
            <person name="Goeker M."/>
        </authorList>
    </citation>
    <scope>NUCLEOTIDE SEQUENCE [LARGE SCALE GENOMIC DNA]</scope>
    <source>
        <strain evidence="1 2">DSM 22198</strain>
    </source>
</reference>
<protein>
    <submittedName>
        <fullName evidence="1">Uncharacterized protein</fullName>
    </submittedName>
</protein>
<organism evidence="1 2">
    <name type="scientific">Nitrospirillum iridis</name>
    <dbReference type="NCBI Taxonomy" id="765888"/>
    <lineage>
        <taxon>Bacteria</taxon>
        <taxon>Pseudomonadati</taxon>
        <taxon>Pseudomonadota</taxon>
        <taxon>Alphaproteobacteria</taxon>
        <taxon>Rhodospirillales</taxon>
        <taxon>Azospirillaceae</taxon>
        <taxon>Nitrospirillum</taxon>
    </lineage>
</organism>
<evidence type="ECO:0000313" key="2">
    <source>
        <dbReference type="Proteomes" id="UP000539175"/>
    </source>
</evidence>
<evidence type="ECO:0000313" key="1">
    <source>
        <dbReference type="EMBL" id="MBB6250305.1"/>
    </source>
</evidence>
<sequence length="85" mass="9290">MVASLSKTLALGAAPTKKPDDDTIVIVRLLQSFSGTDGSEPCRSAKRIGLAVPRIGPYRDQPLWLARDFANAMMLSRTELSVMRE</sequence>
<dbReference type="Proteomes" id="UP000539175">
    <property type="component" value="Unassembled WGS sequence"/>
</dbReference>
<accession>A0A7X0EBP2</accession>
<name>A0A7X0EBP2_9PROT</name>
<gene>
    <name evidence="1" type="ORF">FHS74_000846</name>
</gene>
<dbReference type="AlphaFoldDB" id="A0A7X0EBP2"/>
<comment type="caution">
    <text evidence="1">The sequence shown here is derived from an EMBL/GenBank/DDBJ whole genome shotgun (WGS) entry which is preliminary data.</text>
</comment>
<keyword evidence="2" id="KW-1185">Reference proteome</keyword>
<dbReference type="EMBL" id="JACIIZ010000002">
    <property type="protein sequence ID" value="MBB6250305.1"/>
    <property type="molecule type" value="Genomic_DNA"/>
</dbReference>